<dbReference type="InterPro" id="IPR016181">
    <property type="entry name" value="Acyl_CoA_acyltransferase"/>
</dbReference>
<protein>
    <recommendedName>
        <fullName evidence="3">N-terminal methionine N(alpha)-acetyltransferase NatE</fullName>
        <ecNumber evidence="3">2.3.1.258</ecNumber>
    </recommendedName>
</protein>
<evidence type="ECO:0000256" key="4">
    <source>
        <dbReference type="ARBA" id="ARBA00048251"/>
    </source>
</evidence>
<comment type="catalytic activity">
    <reaction evidence="8">
        <text>N-terminal L-methionyl-L-valyl-[protein] + acetyl-CoA = N-terminal N(alpha)-acetyl-L-methionyl-L-valyl-[protein] + CoA + H(+)</text>
        <dbReference type="Rhea" id="RHEA:50572"/>
        <dbReference type="Rhea" id="RHEA-COMP:12730"/>
        <dbReference type="Rhea" id="RHEA-COMP:12731"/>
        <dbReference type="ChEBI" id="CHEBI:15378"/>
        <dbReference type="ChEBI" id="CHEBI:57287"/>
        <dbReference type="ChEBI" id="CHEBI:57288"/>
        <dbReference type="ChEBI" id="CHEBI:133402"/>
        <dbReference type="ChEBI" id="CHEBI:133403"/>
        <dbReference type="EC" id="2.3.1.258"/>
    </reaction>
</comment>
<dbReference type="EMBL" id="CAJOBS010002046">
    <property type="protein sequence ID" value="CAF4786634.1"/>
    <property type="molecule type" value="Genomic_DNA"/>
</dbReference>
<evidence type="ECO:0000256" key="9">
    <source>
        <dbReference type="ARBA" id="ARBA00049002"/>
    </source>
</evidence>
<dbReference type="GO" id="GO:0007064">
    <property type="term" value="P:mitotic sister chromatid cohesion"/>
    <property type="evidence" value="ECO:0007669"/>
    <property type="project" value="TreeGrafter"/>
</dbReference>
<dbReference type="Proteomes" id="UP000663838">
    <property type="component" value="Unassembled WGS sequence"/>
</dbReference>
<dbReference type="PANTHER" id="PTHR42919">
    <property type="entry name" value="N-ALPHA-ACETYLTRANSFERASE"/>
    <property type="match status" value="1"/>
</dbReference>
<feature type="domain" description="N-acetyltransferase" evidence="12">
    <location>
        <begin position="30"/>
        <end position="181"/>
    </location>
</feature>
<reference evidence="13" key="1">
    <citation type="submission" date="2021-02" db="EMBL/GenBank/DDBJ databases">
        <authorList>
            <person name="Nowell W R."/>
        </authorList>
    </citation>
    <scope>NUCLEOTIDE SEQUENCE</scope>
</reference>
<comment type="catalytic activity">
    <reaction evidence="9">
        <text>N-terminal L-methionyl-L-alanyl-[protein] + acetyl-CoA = N-terminal N(alpha)-acetyl-L-methionyl-L-alanyl-[protein] + CoA + H(+)</text>
        <dbReference type="Rhea" id="RHEA:50564"/>
        <dbReference type="Rhea" id="RHEA-COMP:12726"/>
        <dbReference type="Rhea" id="RHEA-COMP:12727"/>
        <dbReference type="ChEBI" id="CHEBI:15378"/>
        <dbReference type="ChEBI" id="CHEBI:57287"/>
        <dbReference type="ChEBI" id="CHEBI:57288"/>
        <dbReference type="ChEBI" id="CHEBI:133398"/>
        <dbReference type="ChEBI" id="CHEBI:133399"/>
        <dbReference type="EC" id="2.3.1.258"/>
    </reaction>
</comment>
<dbReference type="AlphaFoldDB" id="A0A821NJM8"/>
<evidence type="ECO:0000256" key="5">
    <source>
        <dbReference type="ARBA" id="ARBA00048335"/>
    </source>
</evidence>
<evidence type="ECO:0000256" key="8">
    <source>
        <dbReference type="ARBA" id="ARBA00048799"/>
    </source>
</evidence>
<dbReference type="SUPFAM" id="SSF55729">
    <property type="entry name" value="Acyl-CoA N-acyltransferases (Nat)"/>
    <property type="match status" value="1"/>
</dbReference>
<dbReference type="Gene3D" id="3.40.630.30">
    <property type="match status" value="1"/>
</dbReference>
<feature type="non-terminal residue" evidence="13">
    <location>
        <position position="1"/>
    </location>
</feature>
<evidence type="ECO:0000256" key="6">
    <source>
        <dbReference type="ARBA" id="ARBA00048490"/>
    </source>
</evidence>
<evidence type="ECO:0000256" key="10">
    <source>
        <dbReference type="ARBA" id="ARBA00049103"/>
    </source>
</evidence>
<gene>
    <name evidence="13" type="ORF">TOA249_LOCUS22478</name>
</gene>
<evidence type="ECO:0000313" key="14">
    <source>
        <dbReference type="Proteomes" id="UP000663838"/>
    </source>
</evidence>
<dbReference type="GO" id="GO:0120518">
    <property type="term" value="F:protein N-terminal-methionine acetyltransferase activity"/>
    <property type="evidence" value="ECO:0007669"/>
    <property type="project" value="UniProtKB-EC"/>
</dbReference>
<dbReference type="PROSITE" id="PS51186">
    <property type="entry name" value="GNAT"/>
    <property type="match status" value="1"/>
</dbReference>
<evidence type="ECO:0000259" key="12">
    <source>
        <dbReference type="PROSITE" id="PS51186"/>
    </source>
</evidence>
<comment type="catalytic activity">
    <reaction evidence="6">
        <text>N-terminal L-methionyl-L-phenylalanyl-[protein] + acetyl-CoA = N-terminal N(alpha)-acetyl-L-methionyl-L-phenylalanyl-[protein] + CoA + H(+)</text>
        <dbReference type="Rhea" id="RHEA:50528"/>
        <dbReference type="Rhea" id="RHEA-COMP:12715"/>
        <dbReference type="Rhea" id="RHEA-COMP:12716"/>
        <dbReference type="ChEBI" id="CHEBI:15378"/>
        <dbReference type="ChEBI" id="CHEBI:57287"/>
        <dbReference type="ChEBI" id="CHEBI:57288"/>
        <dbReference type="ChEBI" id="CHEBI:133382"/>
        <dbReference type="ChEBI" id="CHEBI:133383"/>
        <dbReference type="EC" id="2.3.1.258"/>
    </reaction>
</comment>
<dbReference type="Pfam" id="PF00583">
    <property type="entry name" value="Acetyltransf_1"/>
    <property type="match status" value="1"/>
</dbReference>
<dbReference type="InterPro" id="IPR000182">
    <property type="entry name" value="GNAT_dom"/>
</dbReference>
<comment type="catalytic activity">
    <reaction evidence="5">
        <text>N-terminal L-methionyl-L-tyrosyl-[protein] + acetyl-CoA = N-terminal N(alpha)-acetyl-L-methionyl-L-tyrosyl-[protein] + CoA + H(+)</text>
        <dbReference type="Rhea" id="RHEA:50532"/>
        <dbReference type="Rhea" id="RHEA-COMP:12717"/>
        <dbReference type="Rhea" id="RHEA-COMP:12718"/>
        <dbReference type="ChEBI" id="CHEBI:15378"/>
        <dbReference type="ChEBI" id="CHEBI:57287"/>
        <dbReference type="ChEBI" id="CHEBI:57288"/>
        <dbReference type="ChEBI" id="CHEBI:133384"/>
        <dbReference type="ChEBI" id="CHEBI:133385"/>
        <dbReference type="EC" id="2.3.1.258"/>
    </reaction>
</comment>
<comment type="catalytic activity">
    <reaction evidence="4">
        <text>N-terminal L-methionyl-L-seryl-[protein] + acetyl-CoA = N-terminal N(alpha)-acetyl-L-methionyl-L-seryl-[protein] + CoA + H(+)</text>
        <dbReference type="Rhea" id="RHEA:50568"/>
        <dbReference type="Rhea" id="RHEA-COMP:12728"/>
        <dbReference type="Rhea" id="RHEA-COMP:12729"/>
        <dbReference type="ChEBI" id="CHEBI:15378"/>
        <dbReference type="ChEBI" id="CHEBI:57287"/>
        <dbReference type="ChEBI" id="CHEBI:57288"/>
        <dbReference type="ChEBI" id="CHEBI:133400"/>
        <dbReference type="ChEBI" id="CHEBI:133401"/>
        <dbReference type="EC" id="2.3.1.258"/>
    </reaction>
</comment>
<evidence type="ECO:0000256" key="2">
    <source>
        <dbReference type="ARBA" id="ARBA00023315"/>
    </source>
</evidence>
<dbReference type="InterPro" id="IPR051556">
    <property type="entry name" value="N-term/lysine_N-AcTrnsfr"/>
</dbReference>
<comment type="catalytic activity">
    <reaction evidence="11">
        <text>N-terminal L-methionyl-L-threonyl-[protein] + acetyl-CoA = N-terminal N(alpha)-acetyl-L-methionyl-L-threonyl-[protein] + CoA + H(+)</text>
        <dbReference type="Rhea" id="RHEA:50576"/>
        <dbReference type="Rhea" id="RHEA-COMP:12732"/>
        <dbReference type="Rhea" id="RHEA-COMP:12733"/>
        <dbReference type="ChEBI" id="CHEBI:15378"/>
        <dbReference type="ChEBI" id="CHEBI:57287"/>
        <dbReference type="ChEBI" id="CHEBI:57288"/>
        <dbReference type="ChEBI" id="CHEBI:133404"/>
        <dbReference type="ChEBI" id="CHEBI:133405"/>
        <dbReference type="EC" id="2.3.1.258"/>
    </reaction>
</comment>
<sequence>SNNYWMDQSKHWTVILLVLIAYDKLHTLLSMLRLGTENDFNALYSIYMHPTVNPYLNFEMMSKEEFLPLFHELITSGTLYVYENDDGQVAATCIVCRSQRRFSHVICLTTFATNPKFQRKGFGTKLIQKLIEELTKDERIKRIELYAEVDNEIGLNFYKKLGFQVEGCLRKSYKRMQDDHPIDELVLAMVFD</sequence>
<evidence type="ECO:0000256" key="7">
    <source>
        <dbReference type="ARBA" id="ARBA00048618"/>
    </source>
</evidence>
<evidence type="ECO:0000256" key="3">
    <source>
        <dbReference type="ARBA" id="ARBA00039121"/>
    </source>
</evidence>
<organism evidence="13 14">
    <name type="scientific">Rotaria socialis</name>
    <dbReference type="NCBI Taxonomy" id="392032"/>
    <lineage>
        <taxon>Eukaryota</taxon>
        <taxon>Metazoa</taxon>
        <taxon>Spiralia</taxon>
        <taxon>Gnathifera</taxon>
        <taxon>Rotifera</taxon>
        <taxon>Eurotatoria</taxon>
        <taxon>Bdelloidea</taxon>
        <taxon>Philodinida</taxon>
        <taxon>Philodinidae</taxon>
        <taxon>Rotaria</taxon>
    </lineage>
</organism>
<keyword evidence="2" id="KW-0012">Acyltransferase</keyword>
<dbReference type="PANTHER" id="PTHR42919:SF8">
    <property type="entry name" value="N-ALPHA-ACETYLTRANSFERASE 50"/>
    <property type="match status" value="1"/>
</dbReference>
<comment type="caution">
    <text evidence="13">The sequence shown here is derived from an EMBL/GenBank/DDBJ whole genome shotgun (WGS) entry which is preliminary data.</text>
</comment>
<comment type="catalytic activity">
    <reaction evidence="10">
        <text>N-terminal L-methionyl-L-leucyl-[protein] + acetyl-CoA = N-terminal N(alpha)-acetyl-L-methionyl-L-leucyl-[protein] + CoA + H(+)</text>
        <dbReference type="Rhea" id="RHEA:50520"/>
        <dbReference type="Rhea" id="RHEA-COMP:12711"/>
        <dbReference type="Rhea" id="RHEA-COMP:12712"/>
        <dbReference type="ChEBI" id="CHEBI:15378"/>
        <dbReference type="ChEBI" id="CHEBI:57287"/>
        <dbReference type="ChEBI" id="CHEBI:57288"/>
        <dbReference type="ChEBI" id="CHEBI:133377"/>
        <dbReference type="ChEBI" id="CHEBI:133378"/>
        <dbReference type="EC" id="2.3.1.258"/>
    </reaction>
</comment>
<comment type="catalytic activity">
    <reaction evidence="7">
        <text>N-terminal L-methionyl-L-lysyl-[protein] + acetyl-CoA = N-terminal N(alpha)-acetyl-L-methionyl-L-lysyl-[protein] + CoA + H(+)</text>
        <dbReference type="Rhea" id="RHEA:50580"/>
        <dbReference type="Rhea" id="RHEA-COMP:12734"/>
        <dbReference type="Rhea" id="RHEA-COMP:12735"/>
        <dbReference type="ChEBI" id="CHEBI:15378"/>
        <dbReference type="ChEBI" id="CHEBI:57287"/>
        <dbReference type="ChEBI" id="CHEBI:57288"/>
        <dbReference type="ChEBI" id="CHEBI:133406"/>
        <dbReference type="ChEBI" id="CHEBI:133407"/>
        <dbReference type="EC" id="2.3.1.258"/>
    </reaction>
</comment>
<dbReference type="GO" id="GO:0031415">
    <property type="term" value="C:NatA complex"/>
    <property type="evidence" value="ECO:0007669"/>
    <property type="project" value="TreeGrafter"/>
</dbReference>
<dbReference type="EC" id="2.3.1.258" evidence="3"/>
<proteinExistence type="predicted"/>
<accession>A0A821NJM8</accession>
<evidence type="ECO:0000256" key="11">
    <source>
        <dbReference type="ARBA" id="ARBA00049454"/>
    </source>
</evidence>
<evidence type="ECO:0000256" key="1">
    <source>
        <dbReference type="ARBA" id="ARBA00022679"/>
    </source>
</evidence>
<name>A0A821NJM8_9BILA</name>
<dbReference type="CDD" id="cd04301">
    <property type="entry name" value="NAT_SF"/>
    <property type="match status" value="1"/>
</dbReference>
<evidence type="ECO:0000313" key="13">
    <source>
        <dbReference type="EMBL" id="CAF4786634.1"/>
    </source>
</evidence>
<keyword evidence="1" id="KW-0808">Transferase</keyword>